<sequence length="406" mass="46618">MSYHQPSCYSKSSTTPPSSYLQHHSLSSPMINRFSHLSLSSADSHHSSVFPPLSVVDNRRLSNHYYHSSDIPIHRLSINSPHHHHQSLSTPTTLRSAFLLLTDSHGRAFPPLFETPEYSITTKSISGLSWSHSYNSSLCTFSLLTSSSSFSSDVANFSRILFIIGSNSIRNTRASVIIDQIASLIDYLRNTYAHLDHPAAIGITYTFPCYKTSRSFPSLSSLHSNLHHYNSRLRDLAFRKNFLLLDLFITPTHLTHDGLHLHPSHCSTIWSSIMTYFASSVPTVRFSSGFQTNSSFNPETVSHSRARTHTRSRTAIATRNRKRHLKLRLRQQSFVVVRSIDSLWRLSDVKNYLDYQQIIYANIPHFRHQQISIRFHNRLRQEHAERTLSTDIFDVAHYHHWQCQGH</sequence>
<evidence type="ECO:0000313" key="2">
    <source>
        <dbReference type="EMBL" id="ARJ54455.1"/>
    </source>
</evidence>
<reference evidence="2" key="1">
    <citation type="journal article" date="2017" name="Viruses">
        <title>LTR-Retrotransposons from Bdelloid Rotifers Capture Additional ORFs Shared between Highly Diverse Retroelement Types.</title>
        <authorList>
            <person name="Rodriguez F."/>
            <person name="Kenefick A.W."/>
            <person name="Arkhipova I.R."/>
        </authorList>
    </citation>
    <scope>NUCLEOTIDE SEQUENCE</scope>
</reference>
<gene>
    <name evidence="2" type="primary">GDSL</name>
</gene>
<dbReference type="EMBL" id="KY820843">
    <property type="protein sequence ID" value="ARJ54455.1"/>
    <property type="molecule type" value="Genomic_DNA"/>
</dbReference>
<dbReference type="Gene3D" id="3.40.50.1110">
    <property type="entry name" value="SGNH hydrolase"/>
    <property type="match status" value="1"/>
</dbReference>
<dbReference type="SUPFAM" id="SSF52266">
    <property type="entry name" value="SGNH hydrolase"/>
    <property type="match status" value="1"/>
</dbReference>
<name>A0A1W6BQZ5_ADIVA</name>
<protein>
    <submittedName>
        <fullName evidence="2">GDSL esterase/lipase</fullName>
    </submittedName>
</protein>
<dbReference type="InterPro" id="IPR036514">
    <property type="entry name" value="SGNH_hydro_sf"/>
</dbReference>
<accession>A0A1W6BQZ5</accession>
<evidence type="ECO:0000256" key="1">
    <source>
        <dbReference type="SAM" id="MobiDB-lite"/>
    </source>
</evidence>
<feature type="compositionally biased region" description="Low complexity" evidence="1">
    <location>
        <begin position="1"/>
        <end position="20"/>
    </location>
</feature>
<dbReference type="AlphaFoldDB" id="A0A1W6BQZ5"/>
<proteinExistence type="predicted"/>
<feature type="region of interest" description="Disordered" evidence="1">
    <location>
        <begin position="1"/>
        <end position="22"/>
    </location>
</feature>
<organism evidence="2">
    <name type="scientific">Adineta vaga</name>
    <name type="common">Rotifer</name>
    <name type="synonym">Callidina vaga</name>
    <dbReference type="NCBI Taxonomy" id="104782"/>
    <lineage>
        <taxon>Eukaryota</taxon>
        <taxon>Metazoa</taxon>
        <taxon>Spiralia</taxon>
        <taxon>Gnathifera</taxon>
        <taxon>Rotifera</taxon>
        <taxon>Eurotatoria</taxon>
        <taxon>Bdelloidea</taxon>
        <taxon>Adinetida</taxon>
        <taxon>Adinetidae</taxon>
        <taxon>Adineta</taxon>
    </lineage>
</organism>